<protein>
    <submittedName>
        <fullName evidence="2">YdiY family protein</fullName>
    </submittedName>
</protein>
<dbReference type="EMBL" id="JBHRVV010000001">
    <property type="protein sequence ID" value="MFC3457862.1"/>
    <property type="molecule type" value="Genomic_DNA"/>
</dbReference>
<dbReference type="RefSeq" id="WP_312551672.1">
    <property type="nucleotide sequence ID" value="NZ_JBHRVV010000001.1"/>
</dbReference>
<organism evidence="2 3">
    <name type="scientific">Massilia haematophila</name>
    <dbReference type="NCBI Taxonomy" id="457923"/>
    <lineage>
        <taxon>Bacteria</taxon>
        <taxon>Pseudomonadati</taxon>
        <taxon>Pseudomonadota</taxon>
        <taxon>Betaproteobacteria</taxon>
        <taxon>Burkholderiales</taxon>
        <taxon>Oxalobacteraceae</taxon>
        <taxon>Telluria group</taxon>
        <taxon>Massilia</taxon>
    </lineage>
</organism>
<evidence type="ECO:0000256" key="1">
    <source>
        <dbReference type="SAM" id="SignalP"/>
    </source>
</evidence>
<dbReference type="Pfam" id="PF04338">
    <property type="entry name" value="DUF481"/>
    <property type="match status" value="1"/>
</dbReference>
<proteinExistence type="predicted"/>
<dbReference type="Proteomes" id="UP001595665">
    <property type="component" value="Unassembled WGS sequence"/>
</dbReference>
<dbReference type="InterPro" id="IPR007433">
    <property type="entry name" value="DUF481"/>
</dbReference>
<evidence type="ECO:0000313" key="2">
    <source>
        <dbReference type="EMBL" id="MFC3457862.1"/>
    </source>
</evidence>
<sequence>MLMKSFPLYALAFLASAHGMAAAAGGAADDLPTIGNIHDGLSVARPETIPEGSWFTSAELGAIATTGNTTGTSVTGKIDARHETADWSNEYIVSGFFKEDEITDDDGERYRQRSAERWALSAKAAYKLVKEGSRAFVLGSHVNDKFGAYTRYSSFAVGHGSQLYNSDTTALDVEIGPGYFTGQRDNGESENGVTVRGAARFRWQVSPSAAFVQTLSVERGTSNVHSIAESSLSTKINDTMQMKAAFSARNDTNVPADKKNTDTQTSLTLVYSF</sequence>
<gene>
    <name evidence="2" type="ORF">ACFOPH_06335</name>
</gene>
<evidence type="ECO:0000313" key="3">
    <source>
        <dbReference type="Proteomes" id="UP001595665"/>
    </source>
</evidence>
<reference evidence="3" key="1">
    <citation type="journal article" date="2019" name="Int. J. Syst. Evol. Microbiol.">
        <title>The Global Catalogue of Microorganisms (GCM) 10K type strain sequencing project: providing services to taxonomists for standard genome sequencing and annotation.</title>
        <authorList>
            <consortium name="The Broad Institute Genomics Platform"/>
            <consortium name="The Broad Institute Genome Sequencing Center for Infectious Disease"/>
            <person name="Wu L."/>
            <person name="Ma J."/>
        </authorList>
    </citation>
    <scope>NUCLEOTIDE SEQUENCE [LARGE SCALE GENOMIC DNA]</scope>
    <source>
        <strain evidence="3">CCM 7480</strain>
    </source>
</reference>
<accession>A0ABV7PIY6</accession>
<keyword evidence="1" id="KW-0732">Signal</keyword>
<name>A0ABV7PIY6_9BURK</name>
<comment type="caution">
    <text evidence="2">The sequence shown here is derived from an EMBL/GenBank/DDBJ whole genome shotgun (WGS) entry which is preliminary data.</text>
</comment>
<feature type="signal peptide" evidence="1">
    <location>
        <begin position="1"/>
        <end position="23"/>
    </location>
</feature>
<keyword evidence="3" id="KW-1185">Reference proteome</keyword>
<feature type="chain" id="PRO_5046870514" evidence="1">
    <location>
        <begin position="24"/>
        <end position="273"/>
    </location>
</feature>